<accession>A0ABZ3FGM1</accession>
<dbReference type="Gene3D" id="3.40.630.30">
    <property type="match status" value="1"/>
</dbReference>
<organism evidence="2 3">
    <name type="scientific">Terrisporobacter petrolearius</name>
    <dbReference type="NCBI Taxonomy" id="1460447"/>
    <lineage>
        <taxon>Bacteria</taxon>
        <taxon>Bacillati</taxon>
        <taxon>Bacillota</taxon>
        <taxon>Clostridia</taxon>
        <taxon>Peptostreptococcales</taxon>
        <taxon>Peptostreptococcaceae</taxon>
        <taxon>Terrisporobacter</taxon>
    </lineage>
</organism>
<sequence>MEKLKLVLPDHKYKLQYLDFIKECKKDIQANGFEHCIPISTNDTIDRDIITLTNRQKGINLSNGWVPESVLWMVDESKDHIMGSLSIRHRLTDSLKFRGGHIAYYIKPSERNKGYATKMLSLALKYCKETLNIDKVLITCSKDNIYSAKTILNNGGILHCEDMDNKEKIQRYYIYL</sequence>
<gene>
    <name evidence="2" type="ORF">TPELB_24160</name>
</gene>
<name>A0ABZ3FGM1_9FIRM</name>
<evidence type="ECO:0000313" key="3">
    <source>
        <dbReference type="Proteomes" id="UP001477947"/>
    </source>
</evidence>
<dbReference type="RefSeq" id="WP_343337388.1">
    <property type="nucleotide sequence ID" value="NZ_CP154622.1"/>
</dbReference>
<protein>
    <recommendedName>
        <fullName evidence="1">N-acetyltransferase domain-containing protein</fullName>
    </recommendedName>
</protein>
<dbReference type="PANTHER" id="PTHR39173">
    <property type="entry name" value="ACETYLTRANSFERASE"/>
    <property type="match status" value="1"/>
</dbReference>
<feature type="domain" description="N-acetyltransferase" evidence="1">
    <location>
        <begin position="37"/>
        <end position="176"/>
    </location>
</feature>
<reference evidence="2 3" key="1">
    <citation type="submission" date="2024-04" db="EMBL/GenBank/DDBJ databases">
        <title>Isolation and characterization of novel acetogenic strains of the genera Terrisporobacter and Acetoanaerobium.</title>
        <authorList>
            <person name="Boeer T."/>
            <person name="Schueler M.A."/>
            <person name="Lueschen A."/>
            <person name="Eysell L."/>
            <person name="Droege J."/>
            <person name="Heinemann M."/>
            <person name="Engelhardt L."/>
            <person name="Basen M."/>
            <person name="Daniel R."/>
        </authorList>
    </citation>
    <scope>NUCLEOTIDE SEQUENCE [LARGE SCALE GENOMIC DNA]</scope>
    <source>
        <strain evidence="2 3">ELB</strain>
    </source>
</reference>
<evidence type="ECO:0000259" key="1">
    <source>
        <dbReference type="PROSITE" id="PS51186"/>
    </source>
</evidence>
<proteinExistence type="predicted"/>
<dbReference type="SUPFAM" id="SSF55729">
    <property type="entry name" value="Acyl-CoA N-acyltransferases (Nat)"/>
    <property type="match status" value="1"/>
</dbReference>
<dbReference type="PANTHER" id="PTHR39173:SF1">
    <property type="entry name" value="ACETYLTRANSFERASE"/>
    <property type="match status" value="1"/>
</dbReference>
<dbReference type="Proteomes" id="UP001477947">
    <property type="component" value="Chromosome"/>
</dbReference>
<dbReference type="PROSITE" id="PS51186">
    <property type="entry name" value="GNAT"/>
    <property type="match status" value="1"/>
</dbReference>
<dbReference type="InterPro" id="IPR016181">
    <property type="entry name" value="Acyl_CoA_acyltransferase"/>
</dbReference>
<dbReference type="InterPro" id="IPR000182">
    <property type="entry name" value="GNAT_dom"/>
</dbReference>
<dbReference type="EMBL" id="CP154622">
    <property type="protein sequence ID" value="XAM42103.1"/>
    <property type="molecule type" value="Genomic_DNA"/>
</dbReference>
<keyword evidence="3" id="KW-1185">Reference proteome</keyword>
<dbReference type="CDD" id="cd04301">
    <property type="entry name" value="NAT_SF"/>
    <property type="match status" value="1"/>
</dbReference>
<evidence type="ECO:0000313" key="2">
    <source>
        <dbReference type="EMBL" id="XAM42103.1"/>
    </source>
</evidence>
<dbReference type="Pfam" id="PF13302">
    <property type="entry name" value="Acetyltransf_3"/>
    <property type="match status" value="1"/>
</dbReference>